<keyword evidence="2" id="KW-1185">Reference proteome</keyword>
<organism evidence="1 2">
    <name type="scientific">Trypanosoma conorhini</name>
    <dbReference type="NCBI Taxonomy" id="83891"/>
    <lineage>
        <taxon>Eukaryota</taxon>
        <taxon>Discoba</taxon>
        <taxon>Euglenozoa</taxon>
        <taxon>Kinetoplastea</taxon>
        <taxon>Metakinetoplastina</taxon>
        <taxon>Trypanosomatida</taxon>
        <taxon>Trypanosomatidae</taxon>
        <taxon>Trypanosoma</taxon>
    </lineage>
</organism>
<protein>
    <submittedName>
        <fullName evidence="1">Uncharacterized protein</fullName>
    </submittedName>
</protein>
<dbReference type="GeneID" id="40320620"/>
<dbReference type="EMBL" id="MKKU01000511">
    <property type="protein sequence ID" value="RNF09384.1"/>
    <property type="molecule type" value="Genomic_DNA"/>
</dbReference>
<evidence type="ECO:0000313" key="2">
    <source>
        <dbReference type="Proteomes" id="UP000284403"/>
    </source>
</evidence>
<reference evidence="1 2" key="1">
    <citation type="journal article" date="2018" name="BMC Genomics">
        <title>Genomic comparison of Trypanosoma conorhini and Trypanosoma rangeli to Trypanosoma cruzi strains of high and low virulence.</title>
        <authorList>
            <person name="Bradwell K.R."/>
            <person name="Koparde V.N."/>
            <person name="Matveyev A.V."/>
            <person name="Serrano M.G."/>
            <person name="Alves J.M."/>
            <person name="Parikh H."/>
            <person name="Huang B."/>
            <person name="Lee V."/>
            <person name="Espinosa-Alvarez O."/>
            <person name="Ortiz P.A."/>
            <person name="Costa-Martins A.G."/>
            <person name="Teixeira M.M."/>
            <person name="Buck G.A."/>
        </authorList>
    </citation>
    <scope>NUCLEOTIDE SEQUENCE [LARGE SCALE GENOMIC DNA]</scope>
    <source>
        <strain evidence="1 2">025E</strain>
    </source>
</reference>
<proteinExistence type="predicted"/>
<evidence type="ECO:0000313" key="1">
    <source>
        <dbReference type="EMBL" id="RNF09384.1"/>
    </source>
</evidence>
<dbReference type="AlphaFoldDB" id="A0A3R7MPY5"/>
<dbReference type="Proteomes" id="UP000284403">
    <property type="component" value="Unassembled WGS sequence"/>
</dbReference>
<sequence>MPAPVTRHWTALSLLVRQAYRSFVFYDAKTASDVIAALGDLHEPPLSLHALVLCVLTTLPNFSSGDHVARLFQGLSLLRVRHTMLTAHFLKHYLRCCFVNGCMATPRVAVPVGMEYSVIDPLRFLSSFAVILHTLERFHPTEIVNALFDSLEEMLGADFGPSLFFHYRYSHKSCEPDEANIEPSSENAEEVAEEIFFVLQRFLIIYRRHPYGSRYKRTGKLLAFYADHLHFHHLVCLLCLMEEADTKCHKWTAHFSKEQELSDLQRQLLCYLVYRFRPEALRPGVLSKVEIVALLRHVNYYNLSGLPPDVRSGIYSIADALCFILEKAPLTLNATRFLVVNDLLSQDEEPQHMEKEISTEAWQLRQKPRLKHFLDGLQQLILDRGSRFVCKEDLWLYTEVLLILCYRLLLSHAADEKSVATPQLLRTCQLTCDALGRLERHGESGNASVEFRILLSSQPVRLLLQQRASLLGSGLVLALSEVITRYGIQTALRLAMRHAANDMDLQCLCFLLQERHPTVELLARIDSAITMICGQKCSTQYTVKHIAEALSMLGSRNWVTLCGGNERWITLATSVRLSVAVNSLVFYIRKTEQDATRQQALAQLLKLLTVLSPVELHSDSDKRCRCLTARIPGSNAVKLLIESVLRVCIDCTPKFAFFRDHGDDCSFPALNTSDFAERCFLRSRSSKLWKAAEAFSDDVWFSEDAAHCEKDMYSFHSKQQSTRNVVEFALWMGAFRFAAERKGGNERELFLSSMRMEELRRMHTEILRSASYLVLRDNSWRCSTLRQRLLRAFYIELKCEGLHLIGRNEPIFIRHEIFKHVIPLLIAELYRLVLTPCFDEDLTLTSVETCISGDAWMLLEHGDVDAAELVVLFESSMDEFRTNGVDKSPLLLLHDIVWSSLTCIASLSTALKEWIDGFRYGSSFNTENVFDGEICHKLRKDSGTVLVANARNTLLWTLLLLACFMRCQAAVLKSEEAAQLTAAQTAVARLVRLVSQLSPVLRRPRPAPECLLALKLREVLEGLRDGAVGGSNDCVAGVLDDVLRREQPHFSRWEGTFESVAAQMRRYV</sequence>
<dbReference type="RefSeq" id="XP_029226023.1">
    <property type="nucleotide sequence ID" value="XM_029373876.1"/>
</dbReference>
<comment type="caution">
    <text evidence="1">The sequence shown here is derived from an EMBL/GenBank/DDBJ whole genome shotgun (WGS) entry which is preliminary data.</text>
</comment>
<accession>A0A3R7MPY5</accession>
<name>A0A3R7MPY5_9TRYP</name>
<dbReference type="OrthoDB" id="242420at2759"/>
<gene>
    <name evidence="1" type="ORF">Tco025E_07009</name>
</gene>